<dbReference type="EMBL" id="CP009528">
    <property type="protein sequence ID" value="AKB56257.1"/>
    <property type="molecule type" value="Genomic_DNA"/>
</dbReference>
<protein>
    <recommendedName>
        <fullName evidence="4">Permease of the major facilitator superfamily</fullName>
    </recommendedName>
</protein>
<accession>A0A0E3QZC8</accession>
<dbReference type="Proteomes" id="UP000033033">
    <property type="component" value="Chromosome"/>
</dbReference>
<dbReference type="STRING" id="1434108.MSBRM_3259"/>
<feature type="transmembrane region" description="Helical" evidence="1">
    <location>
        <begin position="177"/>
        <end position="199"/>
    </location>
</feature>
<feature type="transmembrane region" description="Helical" evidence="1">
    <location>
        <begin position="38"/>
        <end position="59"/>
    </location>
</feature>
<evidence type="ECO:0008006" key="4">
    <source>
        <dbReference type="Google" id="ProtNLM"/>
    </source>
</evidence>
<keyword evidence="1" id="KW-0812">Transmembrane</keyword>
<dbReference type="RefSeq" id="WP_048109431.1">
    <property type="nucleotide sequence ID" value="NZ_CP009528.1"/>
</dbReference>
<keyword evidence="1" id="KW-1133">Transmembrane helix</keyword>
<evidence type="ECO:0000313" key="3">
    <source>
        <dbReference type="Proteomes" id="UP000033033"/>
    </source>
</evidence>
<dbReference type="Pfam" id="PF07556">
    <property type="entry name" value="DUF1538"/>
    <property type="match status" value="1"/>
</dbReference>
<dbReference type="GeneID" id="24846598"/>
<feature type="transmembrane region" description="Helical" evidence="1">
    <location>
        <begin position="148"/>
        <end position="171"/>
    </location>
</feature>
<dbReference type="PATRIC" id="fig|1434108.4.peg.4120"/>
<gene>
    <name evidence="2" type="ORF">MSBRM_3259</name>
</gene>
<feature type="transmembrane region" description="Helical" evidence="1">
    <location>
        <begin position="80"/>
        <end position="97"/>
    </location>
</feature>
<organism evidence="2 3">
    <name type="scientific">Methanosarcina barkeri MS</name>
    <dbReference type="NCBI Taxonomy" id="1434108"/>
    <lineage>
        <taxon>Archaea</taxon>
        <taxon>Methanobacteriati</taxon>
        <taxon>Methanobacteriota</taxon>
        <taxon>Stenosarchaea group</taxon>
        <taxon>Methanomicrobia</taxon>
        <taxon>Methanosarcinales</taxon>
        <taxon>Methanosarcinaceae</taxon>
        <taxon>Methanosarcina</taxon>
    </lineage>
</organism>
<name>A0A0E3QZC8_METBA</name>
<dbReference type="KEGG" id="mby:MSBRM_3259"/>
<feature type="transmembrane region" description="Helical" evidence="1">
    <location>
        <begin position="211"/>
        <end position="229"/>
    </location>
</feature>
<feature type="transmembrane region" description="Helical" evidence="1">
    <location>
        <begin position="120"/>
        <end position="141"/>
    </location>
</feature>
<dbReference type="InterPro" id="IPR011435">
    <property type="entry name" value="UmpAB"/>
</dbReference>
<dbReference type="AlphaFoldDB" id="A0A0E3QZC8"/>
<keyword evidence="1" id="KW-0472">Membrane</keyword>
<proteinExistence type="predicted"/>
<evidence type="ECO:0000313" key="2">
    <source>
        <dbReference type="EMBL" id="AKB56257.1"/>
    </source>
</evidence>
<evidence type="ECO:0000256" key="1">
    <source>
        <dbReference type="SAM" id="Phobius"/>
    </source>
</evidence>
<sequence length="231" mass="24427">MICDIKETIIEVVQAVFPLTLAILLLMLTLVGTSLNQLASFLTSILLISLGMIFFLVGVKIGILPMGEAIGADLPKHNSLAFIAIVVFLLSFLTTIAEPDVRVLSNMVNLVSQGSIDSNMIIISIAFGVGLFVVISIFRTIYGIPIRYLFAAGYLIILALSFFVPSEYLAIAFDAGGVTTGSITVPVIMALGIGIVAVLQKKSELSDNFGIMGLASMGPVVIVMLLGVLSS</sequence>
<dbReference type="HOGENOM" id="CLU_026769_0_0_2"/>
<reference evidence="2 3" key="1">
    <citation type="submission" date="2014-07" db="EMBL/GenBank/DDBJ databases">
        <title>Methanogenic archaea and the global carbon cycle.</title>
        <authorList>
            <person name="Henriksen J.R."/>
            <person name="Luke J."/>
            <person name="Reinhart S."/>
            <person name="Benedict M.N."/>
            <person name="Youngblut N.D."/>
            <person name="Metcalf M.E."/>
            <person name="Whitaker R.J."/>
            <person name="Metcalf W.W."/>
        </authorList>
    </citation>
    <scope>NUCLEOTIDE SEQUENCE [LARGE SCALE GENOMIC DNA]</scope>
    <source>
        <strain evidence="2 3">MS</strain>
    </source>
</reference>
<keyword evidence="3" id="KW-1185">Reference proteome</keyword>
<feature type="transmembrane region" description="Helical" evidence="1">
    <location>
        <begin position="12"/>
        <end position="32"/>
    </location>
</feature>